<reference evidence="1 2" key="1">
    <citation type="journal article" date="2008" name="Science">
        <title>The Physcomitrella genome reveals evolutionary insights into the conquest of land by plants.</title>
        <authorList>
            <person name="Rensing S."/>
            <person name="Lang D."/>
            <person name="Zimmer A."/>
            <person name="Terry A."/>
            <person name="Salamov A."/>
            <person name="Shapiro H."/>
            <person name="Nishiyama T."/>
            <person name="Perroud P.-F."/>
            <person name="Lindquist E."/>
            <person name="Kamisugi Y."/>
            <person name="Tanahashi T."/>
            <person name="Sakakibara K."/>
            <person name="Fujita T."/>
            <person name="Oishi K."/>
            <person name="Shin-I T."/>
            <person name="Kuroki Y."/>
            <person name="Toyoda A."/>
            <person name="Suzuki Y."/>
            <person name="Hashimoto A."/>
            <person name="Yamaguchi K."/>
            <person name="Sugano A."/>
            <person name="Kohara Y."/>
            <person name="Fujiyama A."/>
            <person name="Anterola A."/>
            <person name="Aoki S."/>
            <person name="Ashton N."/>
            <person name="Barbazuk W.B."/>
            <person name="Barker E."/>
            <person name="Bennetzen J."/>
            <person name="Bezanilla M."/>
            <person name="Blankenship R."/>
            <person name="Cho S.H."/>
            <person name="Dutcher S."/>
            <person name="Estelle M."/>
            <person name="Fawcett J.A."/>
            <person name="Gundlach H."/>
            <person name="Hanada K."/>
            <person name="Heyl A."/>
            <person name="Hicks K.A."/>
            <person name="Hugh J."/>
            <person name="Lohr M."/>
            <person name="Mayer K."/>
            <person name="Melkozernov A."/>
            <person name="Murata T."/>
            <person name="Nelson D."/>
            <person name="Pils B."/>
            <person name="Prigge M."/>
            <person name="Reiss B."/>
            <person name="Renner T."/>
            <person name="Rombauts S."/>
            <person name="Rushton P."/>
            <person name="Sanderfoot A."/>
            <person name="Schween G."/>
            <person name="Shiu S.-H."/>
            <person name="Stueber K."/>
            <person name="Theodoulou F.L."/>
            <person name="Tu H."/>
            <person name="Van de Peer Y."/>
            <person name="Verrier P.J."/>
            <person name="Waters E."/>
            <person name="Wood A."/>
            <person name="Yang L."/>
            <person name="Cove D."/>
            <person name="Cuming A."/>
            <person name="Hasebe M."/>
            <person name="Lucas S."/>
            <person name="Mishler D.B."/>
            <person name="Reski R."/>
            <person name="Grigoriev I."/>
            <person name="Quatrano R.S."/>
            <person name="Boore J.L."/>
        </authorList>
    </citation>
    <scope>NUCLEOTIDE SEQUENCE [LARGE SCALE GENOMIC DNA]</scope>
    <source>
        <strain evidence="1 2">cv. Gransden 2004</strain>
    </source>
</reference>
<dbReference type="InParanoid" id="A0A7I4B6T5"/>
<dbReference type="EnsemblPlants" id="Pp3c17_14830V3.1">
    <property type="protein sequence ID" value="Pp3c17_14830V3.1"/>
    <property type="gene ID" value="Pp3c17_14830"/>
</dbReference>
<dbReference type="EMBL" id="ABEU02000017">
    <property type="status" value="NOT_ANNOTATED_CDS"/>
    <property type="molecule type" value="Genomic_DNA"/>
</dbReference>
<accession>A0A7I4B6T5</accession>
<protein>
    <submittedName>
        <fullName evidence="1">Uncharacterized protein</fullName>
    </submittedName>
</protein>
<evidence type="ECO:0000313" key="1">
    <source>
        <dbReference type="EnsemblPlants" id="Pp3c17_14830V3.1"/>
    </source>
</evidence>
<dbReference type="Gramene" id="Pp3c17_14830V3.1">
    <property type="protein sequence ID" value="Pp3c17_14830V3.1"/>
    <property type="gene ID" value="Pp3c17_14830"/>
</dbReference>
<sequence>MRNTTEIAERKHGWQPMVLVRHVPKDESKPTGKKIQEFFQEIYPDHYCTH</sequence>
<reference evidence="1 2" key="2">
    <citation type="journal article" date="2018" name="Plant J.">
        <title>The Physcomitrella patens chromosome-scale assembly reveals moss genome structure and evolution.</title>
        <authorList>
            <person name="Lang D."/>
            <person name="Ullrich K.K."/>
            <person name="Murat F."/>
            <person name="Fuchs J."/>
            <person name="Jenkins J."/>
            <person name="Haas F.B."/>
            <person name="Piednoel M."/>
            <person name="Gundlach H."/>
            <person name="Van Bel M."/>
            <person name="Meyberg R."/>
            <person name="Vives C."/>
            <person name="Morata J."/>
            <person name="Symeonidi A."/>
            <person name="Hiss M."/>
            <person name="Muchero W."/>
            <person name="Kamisugi Y."/>
            <person name="Saleh O."/>
            <person name="Blanc G."/>
            <person name="Decker E.L."/>
            <person name="van Gessel N."/>
            <person name="Grimwood J."/>
            <person name="Hayes R.D."/>
            <person name="Graham S.W."/>
            <person name="Gunter L.E."/>
            <person name="McDaniel S.F."/>
            <person name="Hoernstein S.N.W."/>
            <person name="Larsson A."/>
            <person name="Li F.W."/>
            <person name="Perroud P.F."/>
            <person name="Phillips J."/>
            <person name="Ranjan P."/>
            <person name="Rokshar D.S."/>
            <person name="Rothfels C.J."/>
            <person name="Schneider L."/>
            <person name="Shu S."/>
            <person name="Stevenson D.W."/>
            <person name="Thummler F."/>
            <person name="Tillich M."/>
            <person name="Villarreal Aguilar J.C."/>
            <person name="Widiez T."/>
            <person name="Wong G.K."/>
            <person name="Wymore A."/>
            <person name="Zhang Y."/>
            <person name="Zimmer A.D."/>
            <person name="Quatrano R.S."/>
            <person name="Mayer K.F.X."/>
            <person name="Goodstein D."/>
            <person name="Casacuberta J.M."/>
            <person name="Vandepoele K."/>
            <person name="Reski R."/>
            <person name="Cuming A.C."/>
            <person name="Tuskan G.A."/>
            <person name="Maumus F."/>
            <person name="Salse J."/>
            <person name="Schmutz J."/>
            <person name="Rensing S.A."/>
        </authorList>
    </citation>
    <scope>NUCLEOTIDE SEQUENCE [LARGE SCALE GENOMIC DNA]</scope>
    <source>
        <strain evidence="1 2">cv. Gransden 2004</strain>
    </source>
</reference>
<reference evidence="1" key="3">
    <citation type="submission" date="2020-12" db="UniProtKB">
        <authorList>
            <consortium name="EnsemblPlants"/>
        </authorList>
    </citation>
    <scope>IDENTIFICATION</scope>
</reference>
<name>A0A7I4B6T5_PHYPA</name>
<dbReference type="AlphaFoldDB" id="A0A7I4B6T5"/>
<proteinExistence type="predicted"/>
<dbReference type="Proteomes" id="UP000006727">
    <property type="component" value="Chromosome 17"/>
</dbReference>
<evidence type="ECO:0000313" key="2">
    <source>
        <dbReference type="Proteomes" id="UP000006727"/>
    </source>
</evidence>
<keyword evidence="2" id="KW-1185">Reference proteome</keyword>
<organism evidence="1 2">
    <name type="scientific">Physcomitrium patens</name>
    <name type="common">Spreading-leaved earth moss</name>
    <name type="synonym">Physcomitrella patens</name>
    <dbReference type="NCBI Taxonomy" id="3218"/>
    <lineage>
        <taxon>Eukaryota</taxon>
        <taxon>Viridiplantae</taxon>
        <taxon>Streptophyta</taxon>
        <taxon>Embryophyta</taxon>
        <taxon>Bryophyta</taxon>
        <taxon>Bryophytina</taxon>
        <taxon>Bryopsida</taxon>
        <taxon>Funariidae</taxon>
        <taxon>Funariales</taxon>
        <taxon>Funariaceae</taxon>
        <taxon>Physcomitrium</taxon>
    </lineage>
</organism>